<name>A0A4U6DDG1_9BACT</name>
<comment type="caution">
    <text evidence="1">The sequence shown here is derived from an EMBL/GenBank/DDBJ whole genome shotgun (WGS) entry which is preliminary data.</text>
</comment>
<organism evidence="1 2">
    <name type="scientific">Dyadobacter frigoris</name>
    <dbReference type="NCBI Taxonomy" id="2576211"/>
    <lineage>
        <taxon>Bacteria</taxon>
        <taxon>Pseudomonadati</taxon>
        <taxon>Bacteroidota</taxon>
        <taxon>Cytophagia</taxon>
        <taxon>Cytophagales</taxon>
        <taxon>Spirosomataceae</taxon>
        <taxon>Dyadobacter</taxon>
    </lineage>
</organism>
<gene>
    <name evidence="1" type="ORF">FDK13_02110</name>
</gene>
<accession>A0A4U6DDG1</accession>
<dbReference type="AlphaFoldDB" id="A0A4U6DDG1"/>
<keyword evidence="2" id="KW-1185">Reference proteome</keyword>
<reference evidence="1 2" key="1">
    <citation type="submission" date="2019-05" db="EMBL/GenBank/DDBJ databases">
        <title>Dyadobacter AR-3-8 sp. nov., isolated from arctic soil.</title>
        <authorList>
            <person name="Chaudhary D.K."/>
        </authorList>
    </citation>
    <scope>NUCLEOTIDE SEQUENCE [LARGE SCALE GENOMIC DNA]</scope>
    <source>
        <strain evidence="1 2">AR-3-8</strain>
    </source>
</reference>
<protein>
    <submittedName>
        <fullName evidence="1">Uncharacterized protein</fullName>
    </submittedName>
</protein>
<dbReference type="EMBL" id="SZVO01000001">
    <property type="protein sequence ID" value="TKT94368.1"/>
    <property type="molecule type" value="Genomic_DNA"/>
</dbReference>
<dbReference type="Proteomes" id="UP000304900">
    <property type="component" value="Unassembled WGS sequence"/>
</dbReference>
<evidence type="ECO:0000313" key="2">
    <source>
        <dbReference type="Proteomes" id="UP000304900"/>
    </source>
</evidence>
<dbReference type="OrthoDB" id="194359at2"/>
<sequence length="179" mass="20124">MRPQDIVVLLAIIAIEQKDWNKKSGLRFMHKEIQNKDLADSLKISSAEISASLYRSSFSGLIDKNSYKKVFAQSLLDFIKFGIKYVFPVQPGPLVRGVPTAHSAQPLKSQLSFQEEMVWEDAEGTVRGQSIIPLYSSVPLAVKNNPLLYELLALTDSVRIGGARERELAIAELEKRFFQ</sequence>
<evidence type="ECO:0000313" key="1">
    <source>
        <dbReference type="EMBL" id="TKT94368.1"/>
    </source>
</evidence>
<proteinExistence type="predicted"/>